<comment type="caution">
    <text evidence="1">The sequence shown here is derived from an EMBL/GenBank/DDBJ whole genome shotgun (WGS) entry which is preliminary data.</text>
</comment>
<name>A0A7X5X7L4_STRMQ</name>
<protein>
    <submittedName>
        <fullName evidence="1">Uncharacterized protein</fullName>
    </submittedName>
</protein>
<dbReference type="EMBL" id="JAALLH010000001">
    <property type="protein sequence ID" value="NIY68116.1"/>
    <property type="molecule type" value="Genomic_DNA"/>
</dbReference>
<proteinExistence type="predicted"/>
<evidence type="ECO:0000313" key="2">
    <source>
        <dbReference type="Proteomes" id="UP000536624"/>
    </source>
</evidence>
<reference evidence="1 2" key="1">
    <citation type="submission" date="2020-02" db="EMBL/GenBank/DDBJ databases">
        <title>Streptomyces malaysiensis DSM14702 (JHCC583434, PFL_A843) Genome sequencing and assembly.</title>
        <authorList>
            <person name="Samborskyy M."/>
        </authorList>
    </citation>
    <scope>NUCLEOTIDE SEQUENCE [LARGE SCALE GENOMIC DNA]</scope>
    <source>
        <strain evidence="1 2">DSM 14702</strain>
    </source>
</reference>
<evidence type="ECO:0000313" key="1">
    <source>
        <dbReference type="EMBL" id="NIY68116.1"/>
    </source>
</evidence>
<dbReference type="AlphaFoldDB" id="A0A7X5X7L4"/>
<organism evidence="1 2">
    <name type="scientific">Streptomyces malaysiensis</name>
    <dbReference type="NCBI Taxonomy" id="92644"/>
    <lineage>
        <taxon>Bacteria</taxon>
        <taxon>Bacillati</taxon>
        <taxon>Actinomycetota</taxon>
        <taxon>Actinomycetes</taxon>
        <taxon>Kitasatosporales</taxon>
        <taxon>Streptomycetaceae</taxon>
        <taxon>Streptomyces</taxon>
        <taxon>Streptomyces violaceusniger group</taxon>
    </lineage>
</organism>
<accession>A0A7X5X7L4</accession>
<sequence>MKYVDKNGVRQTLSPLAAARLAHVAEHAPVGRLTTPDQWKAKDIRSLEDRGLWNVTWVDLNDEQRVGSWIITGLTEIGRVVLAAWRRREENG</sequence>
<dbReference type="Proteomes" id="UP000536624">
    <property type="component" value="Unassembled WGS sequence"/>
</dbReference>
<gene>
    <name evidence="1" type="ORF">SMALB_6198</name>
</gene>